<sequence>MPIEKFGLYPVLKLLKLEPKNLPAKIADAYESRRVNMNLLLEKLEITLPAWTPNQPVGNLAEEAMRLWEYVGYTETELFGRDMKMRILRNVVQRIATQLTFVIVDWAPGCIAAAAVLFTAALTQIPVNSEQLFKIWASTSKKVSQTLTLLKIILKNRACLIDNTWITQGYADISGIDFVYTEFYQADFGGISNLDEEKDCDLLFEAVIELECCGKTLRLPEFALTTARSIINHLWRHPLLDAETKGSAILRCKWIGISLSYAAKLHLFVLEPGDIIKLLVLPNMASYVLSQALESVEESINAFLGSGDRNKFTIPDEAQGLDVQQNAIWCWIELGRGADIPAKLIVSIVGNVEKRSMVNGIEGLNRETAPVAVVMLVAAFYGEPVDASEYHAILNLQELPVESKAPFQAFDALAAHRHCLIEEEWLIRGGGDMDGLPGSYEDLRANWS</sequence>
<organism evidence="1 2">
    <name type="scientific">Ascobolus immersus RN42</name>
    <dbReference type="NCBI Taxonomy" id="1160509"/>
    <lineage>
        <taxon>Eukaryota</taxon>
        <taxon>Fungi</taxon>
        <taxon>Dikarya</taxon>
        <taxon>Ascomycota</taxon>
        <taxon>Pezizomycotina</taxon>
        <taxon>Pezizomycetes</taxon>
        <taxon>Pezizales</taxon>
        <taxon>Ascobolaceae</taxon>
        <taxon>Ascobolus</taxon>
    </lineage>
</organism>
<dbReference type="AlphaFoldDB" id="A0A3N4HLC4"/>
<protein>
    <submittedName>
        <fullName evidence="1">Uncharacterized protein</fullName>
    </submittedName>
</protein>
<evidence type="ECO:0000313" key="2">
    <source>
        <dbReference type="Proteomes" id="UP000275078"/>
    </source>
</evidence>
<gene>
    <name evidence="1" type="ORF">BJ508DRAFT_334182</name>
</gene>
<evidence type="ECO:0000313" key="1">
    <source>
        <dbReference type="EMBL" id="RPA73328.1"/>
    </source>
</evidence>
<dbReference type="Proteomes" id="UP000275078">
    <property type="component" value="Unassembled WGS sequence"/>
</dbReference>
<accession>A0A3N4HLC4</accession>
<keyword evidence="2" id="KW-1185">Reference proteome</keyword>
<dbReference type="EMBL" id="ML119825">
    <property type="protein sequence ID" value="RPA73328.1"/>
    <property type="molecule type" value="Genomic_DNA"/>
</dbReference>
<name>A0A3N4HLC4_ASCIM</name>
<reference evidence="1 2" key="1">
    <citation type="journal article" date="2018" name="Nat. Ecol. Evol.">
        <title>Pezizomycetes genomes reveal the molecular basis of ectomycorrhizal truffle lifestyle.</title>
        <authorList>
            <person name="Murat C."/>
            <person name="Payen T."/>
            <person name="Noel B."/>
            <person name="Kuo A."/>
            <person name="Morin E."/>
            <person name="Chen J."/>
            <person name="Kohler A."/>
            <person name="Krizsan K."/>
            <person name="Balestrini R."/>
            <person name="Da Silva C."/>
            <person name="Montanini B."/>
            <person name="Hainaut M."/>
            <person name="Levati E."/>
            <person name="Barry K.W."/>
            <person name="Belfiori B."/>
            <person name="Cichocki N."/>
            <person name="Clum A."/>
            <person name="Dockter R.B."/>
            <person name="Fauchery L."/>
            <person name="Guy J."/>
            <person name="Iotti M."/>
            <person name="Le Tacon F."/>
            <person name="Lindquist E.A."/>
            <person name="Lipzen A."/>
            <person name="Malagnac F."/>
            <person name="Mello A."/>
            <person name="Molinier V."/>
            <person name="Miyauchi S."/>
            <person name="Poulain J."/>
            <person name="Riccioni C."/>
            <person name="Rubini A."/>
            <person name="Sitrit Y."/>
            <person name="Splivallo R."/>
            <person name="Traeger S."/>
            <person name="Wang M."/>
            <person name="Zifcakova L."/>
            <person name="Wipf D."/>
            <person name="Zambonelli A."/>
            <person name="Paolocci F."/>
            <person name="Nowrousian M."/>
            <person name="Ottonello S."/>
            <person name="Baldrian P."/>
            <person name="Spatafora J.W."/>
            <person name="Henrissat B."/>
            <person name="Nagy L.G."/>
            <person name="Aury J.M."/>
            <person name="Wincker P."/>
            <person name="Grigoriev I.V."/>
            <person name="Bonfante P."/>
            <person name="Martin F.M."/>
        </authorList>
    </citation>
    <scope>NUCLEOTIDE SEQUENCE [LARGE SCALE GENOMIC DNA]</scope>
    <source>
        <strain evidence="1 2">RN42</strain>
    </source>
</reference>
<proteinExistence type="predicted"/>